<dbReference type="AlphaFoldDB" id="A0A1C1CQ09"/>
<protein>
    <submittedName>
        <fullName evidence="1">Uncharacterized protein</fullName>
    </submittedName>
</protein>
<dbReference type="VEuPathDB" id="FungiDB:CLCR_07787"/>
<accession>A0A1C1CQ09</accession>
<dbReference type="Proteomes" id="UP000094526">
    <property type="component" value="Unassembled WGS sequence"/>
</dbReference>
<name>A0A1C1CQ09_9EURO</name>
<comment type="caution">
    <text evidence="1">The sequence shown here is derived from an EMBL/GenBank/DDBJ whole genome shotgun (WGS) entry which is preliminary data.</text>
</comment>
<dbReference type="STRING" id="86049.A0A1C1CQ09"/>
<proteinExistence type="predicted"/>
<sequence length="105" mass="11445">MATRDSEVDAHRVCDERLHNGQLVSTLGDDLNDGPAQAAVDVGIHFSSPPLSSWSFMRPTSTIAIGTSANDTMVMTSDFAPVPKLVTIHWCKEDGIHDERCCTMQ</sequence>
<organism evidence="1 2">
    <name type="scientific">Cladophialophora carrionii</name>
    <dbReference type="NCBI Taxonomy" id="86049"/>
    <lineage>
        <taxon>Eukaryota</taxon>
        <taxon>Fungi</taxon>
        <taxon>Dikarya</taxon>
        <taxon>Ascomycota</taxon>
        <taxon>Pezizomycotina</taxon>
        <taxon>Eurotiomycetes</taxon>
        <taxon>Chaetothyriomycetidae</taxon>
        <taxon>Chaetothyriales</taxon>
        <taxon>Herpotrichiellaceae</taxon>
        <taxon>Cladophialophora</taxon>
    </lineage>
</organism>
<evidence type="ECO:0000313" key="2">
    <source>
        <dbReference type="Proteomes" id="UP000094526"/>
    </source>
</evidence>
<evidence type="ECO:0000313" key="1">
    <source>
        <dbReference type="EMBL" id="OCT50575.1"/>
    </source>
</evidence>
<dbReference type="EMBL" id="LGRB01000010">
    <property type="protein sequence ID" value="OCT50575.1"/>
    <property type="molecule type" value="Genomic_DNA"/>
</dbReference>
<keyword evidence="2" id="KW-1185">Reference proteome</keyword>
<reference evidence="2" key="1">
    <citation type="submission" date="2015-07" db="EMBL/GenBank/DDBJ databases">
        <authorList>
            <person name="Teixeira M.M."/>
            <person name="Souza R.C."/>
            <person name="Almeida L.G."/>
            <person name="Vicente V.A."/>
            <person name="de Hoog S."/>
            <person name="Bocca A.L."/>
            <person name="de Almeida S.R."/>
            <person name="Vasconcelos A.T."/>
            <person name="Felipe M.S."/>
        </authorList>
    </citation>
    <scope>NUCLEOTIDE SEQUENCE [LARGE SCALE GENOMIC DNA]</scope>
    <source>
        <strain evidence="2">KSF</strain>
    </source>
</reference>
<gene>
    <name evidence="1" type="ORF">CLCR_07787</name>
</gene>